<dbReference type="Gene3D" id="1.10.285.20">
    <property type="entry name" value="Uncharacterised protein PF01937, DUF89, domain 2"/>
    <property type="match status" value="1"/>
</dbReference>
<accession>A0ABS3FXS9</accession>
<organism evidence="2 3">
    <name type="scientific">Phormidium pseudopriestleyi FRX01</name>
    <dbReference type="NCBI Taxonomy" id="1759528"/>
    <lineage>
        <taxon>Bacteria</taxon>
        <taxon>Bacillati</taxon>
        <taxon>Cyanobacteriota</taxon>
        <taxon>Cyanophyceae</taxon>
        <taxon>Oscillatoriophycideae</taxon>
        <taxon>Oscillatoriales</taxon>
        <taxon>Oscillatoriaceae</taxon>
        <taxon>Phormidium</taxon>
    </lineage>
</organism>
<dbReference type="RefSeq" id="WP_207090376.1">
    <property type="nucleotide sequence ID" value="NZ_JAFLQW010000610.1"/>
</dbReference>
<evidence type="ECO:0000313" key="3">
    <source>
        <dbReference type="Proteomes" id="UP000664844"/>
    </source>
</evidence>
<dbReference type="Gene3D" id="3.40.50.10880">
    <property type="entry name" value="Uncharacterised protein PF01937, DUF89, domain 3"/>
    <property type="match status" value="1"/>
</dbReference>
<dbReference type="InterPro" id="IPR014444">
    <property type="entry name" value="PH1575-like"/>
</dbReference>
<dbReference type="Proteomes" id="UP000664844">
    <property type="component" value="Unassembled WGS sequence"/>
</dbReference>
<comment type="caution">
    <text evidence="2">The sequence shown here is derived from an EMBL/GenBank/DDBJ whole genome shotgun (WGS) entry which is preliminary data.</text>
</comment>
<reference evidence="2 3" key="1">
    <citation type="submission" date="2021-03" db="EMBL/GenBank/DDBJ databases">
        <title>Metabolic Capacity of the Antarctic Cyanobacterium Phormidium pseudopriestleyi that Sustains Oxygenic Photosynthesis in the Presence of Hydrogen Sulfide.</title>
        <authorList>
            <person name="Lumian J.E."/>
            <person name="Jungblut A.D."/>
            <person name="Dillon M.L."/>
            <person name="Hawes I."/>
            <person name="Doran P.T."/>
            <person name="Mackey T.J."/>
            <person name="Dick G.J."/>
            <person name="Grettenberger C.L."/>
            <person name="Sumner D.Y."/>
        </authorList>
    </citation>
    <scope>NUCLEOTIDE SEQUENCE [LARGE SCALE GENOMIC DNA]</scope>
    <source>
        <strain evidence="2 3">FRX01</strain>
    </source>
</reference>
<evidence type="ECO:0000313" key="2">
    <source>
        <dbReference type="EMBL" id="MBO0351950.1"/>
    </source>
</evidence>
<dbReference type="InterPro" id="IPR002791">
    <property type="entry name" value="ARMT1-like_metal-bd"/>
</dbReference>
<dbReference type="InterPro" id="IPR036075">
    <property type="entry name" value="ARMT-1-like_metal-bd_sf"/>
</dbReference>
<protein>
    <submittedName>
        <fullName evidence="2">DUF89 family protein</fullName>
    </submittedName>
</protein>
<dbReference type="Pfam" id="PF01937">
    <property type="entry name" value="ARMT1-like_dom"/>
    <property type="match status" value="1"/>
</dbReference>
<gene>
    <name evidence="2" type="ORF">J0895_23275</name>
</gene>
<dbReference type="PIRSF" id="PIRSF006593">
    <property type="entry name" value="UCP006593"/>
    <property type="match status" value="1"/>
</dbReference>
<keyword evidence="3" id="KW-1185">Reference proteome</keyword>
<dbReference type="EMBL" id="JAFLQW010000610">
    <property type="protein sequence ID" value="MBO0351950.1"/>
    <property type="molecule type" value="Genomic_DNA"/>
</dbReference>
<dbReference type="Gene3D" id="1.10.8.380">
    <property type="entry name" value="Uncharacterised protein PF01937, DUF89, domain 1"/>
    <property type="match status" value="1"/>
</dbReference>
<sequence length="290" mass="31694">MKTSLDCIPCLLRQSLDAARLISTDPSVHEHLIRDTLSWAGEMDLNQSPPAMAQRIHRRLRDLTGVDDPYRGTKDWQNRLGMELIPALRAEVESATDPLLMAARLAIAGNVIDMGSNGNLTEADVRQALNQALTEPFFGQQSEFRQAIAQAKSILYLADNAGEIAFDRLLVEQLLPTRVTFVVRGAPVLNDATLVDAQTVGLDQIVEVIDNGSDAPGTLLTDCNQELRDRFATADLIIAKGQGNFESLCDEPGNIFFLFKVKCLVIANLVNQPTGTQMLVYSKLGAAYGV</sequence>
<evidence type="ECO:0000259" key="1">
    <source>
        <dbReference type="Pfam" id="PF01937"/>
    </source>
</evidence>
<proteinExistence type="predicted"/>
<name>A0ABS3FXS9_9CYAN</name>
<feature type="domain" description="Damage-control phosphatase ARMT1-like metal-binding" evidence="1">
    <location>
        <begin position="4"/>
        <end position="277"/>
    </location>
</feature>
<dbReference type="SUPFAM" id="SSF111321">
    <property type="entry name" value="AF1104-like"/>
    <property type="match status" value="1"/>
</dbReference>